<dbReference type="EMBL" id="LIHL02000007">
    <property type="protein sequence ID" value="KAF5465995.1"/>
    <property type="molecule type" value="Genomic_DNA"/>
</dbReference>
<sequence>MGKIISKSQNAFVKGRQIIDSVLIANECVDSRMREGAPGVLCKLDMEKAYDHVNWNFLLYMLRRCGFGEKWCGWISHCISTIRFSVLVNGQPCGYFPSSRGLRQGDPLSPFLFDIVMEALSRMVEAVVGAGFISGFSVGTNSSGISTISHLLFADDTLIFCEAIGEQIQILRAVLLCFQAISGLKVNLSKSELWLWRYHGEEEALWKGVIDCKYGSDWGGWCSKESRASYGVSLWKFIRKGWGRFWKQVNFSVGDGSKIRFWSDVWCGDIELSRAFPVVFRLATNKQAAVSEVMGFSNGEVLWDVGLSRSAQDWEVEEVTDFFRQLYSMEIRRQGRDQLCWRQTASKKFTVRSFYKVILNQHHTGFPWRRIWKVHVPSKVAFFVWTSAIGNIQTIDNLRKRGMIVLDWCFMCKKEAESVNHLLLHCEMAKVLWD</sequence>
<dbReference type="InterPro" id="IPR026960">
    <property type="entry name" value="RVT-Znf"/>
</dbReference>
<dbReference type="Pfam" id="PF00078">
    <property type="entry name" value="RVT_1"/>
    <property type="match status" value="1"/>
</dbReference>
<evidence type="ECO:0000313" key="2">
    <source>
        <dbReference type="EMBL" id="KAF5465995.1"/>
    </source>
</evidence>
<dbReference type="Pfam" id="PF13966">
    <property type="entry name" value="zf-RVT"/>
    <property type="match status" value="1"/>
</dbReference>
<dbReference type="InterPro" id="IPR000477">
    <property type="entry name" value="RT_dom"/>
</dbReference>
<organism evidence="2 3">
    <name type="scientific">Juglans regia</name>
    <name type="common">English walnut</name>
    <dbReference type="NCBI Taxonomy" id="51240"/>
    <lineage>
        <taxon>Eukaryota</taxon>
        <taxon>Viridiplantae</taxon>
        <taxon>Streptophyta</taxon>
        <taxon>Embryophyta</taxon>
        <taxon>Tracheophyta</taxon>
        <taxon>Spermatophyta</taxon>
        <taxon>Magnoliopsida</taxon>
        <taxon>eudicotyledons</taxon>
        <taxon>Gunneridae</taxon>
        <taxon>Pentapetalae</taxon>
        <taxon>rosids</taxon>
        <taxon>fabids</taxon>
        <taxon>Fagales</taxon>
        <taxon>Juglandaceae</taxon>
        <taxon>Juglans</taxon>
    </lineage>
</organism>
<dbReference type="PROSITE" id="PS50878">
    <property type="entry name" value="RT_POL"/>
    <property type="match status" value="1"/>
</dbReference>
<dbReference type="AlphaFoldDB" id="A0A834CUC7"/>
<accession>A0A834CUC7</accession>
<feature type="domain" description="Reverse transcriptase" evidence="1">
    <location>
        <begin position="1"/>
        <end position="211"/>
    </location>
</feature>
<evidence type="ECO:0000313" key="3">
    <source>
        <dbReference type="Proteomes" id="UP000619265"/>
    </source>
</evidence>
<dbReference type="Proteomes" id="UP000619265">
    <property type="component" value="Unassembled WGS sequence"/>
</dbReference>
<protein>
    <recommendedName>
        <fullName evidence="1">Reverse transcriptase domain-containing protein</fullName>
    </recommendedName>
</protein>
<dbReference type="PANTHER" id="PTHR31635">
    <property type="entry name" value="REVERSE TRANSCRIPTASE DOMAIN-CONTAINING PROTEIN-RELATED"/>
    <property type="match status" value="1"/>
</dbReference>
<reference evidence="2" key="1">
    <citation type="submission" date="2015-10" db="EMBL/GenBank/DDBJ databases">
        <authorList>
            <person name="Martinez-Garcia P.J."/>
            <person name="Crepeau M.W."/>
            <person name="Puiu D."/>
            <person name="Gonzalez-Ibeas D."/>
            <person name="Whalen J."/>
            <person name="Stevens K."/>
            <person name="Paul R."/>
            <person name="Butterfield T."/>
            <person name="Britton M."/>
            <person name="Reagan R."/>
            <person name="Chakraborty S."/>
            <person name="Walawage S.L."/>
            <person name="Vasquez-Gross H.A."/>
            <person name="Cardeno C."/>
            <person name="Famula R."/>
            <person name="Pratt K."/>
            <person name="Kuruganti S."/>
            <person name="Aradhya M.K."/>
            <person name="Leslie C.A."/>
            <person name="Dandekar A.M."/>
            <person name="Salzberg S.L."/>
            <person name="Wegrzyn J.L."/>
            <person name="Langley C.H."/>
            <person name="Neale D.B."/>
        </authorList>
    </citation>
    <scope>NUCLEOTIDE SEQUENCE</scope>
    <source>
        <tissue evidence="2">Leaves</tissue>
    </source>
</reference>
<comment type="caution">
    <text evidence="2">The sequence shown here is derived from an EMBL/GenBank/DDBJ whole genome shotgun (WGS) entry which is preliminary data.</text>
</comment>
<feature type="non-terminal residue" evidence="2">
    <location>
        <position position="434"/>
    </location>
</feature>
<proteinExistence type="predicted"/>
<dbReference type="SUPFAM" id="SSF56672">
    <property type="entry name" value="DNA/RNA polymerases"/>
    <property type="match status" value="1"/>
</dbReference>
<name>A0A834CUC7_JUGRE</name>
<dbReference type="InterPro" id="IPR043502">
    <property type="entry name" value="DNA/RNA_pol_sf"/>
</dbReference>
<dbReference type="PANTHER" id="PTHR31635:SF196">
    <property type="entry name" value="REVERSE TRANSCRIPTASE DOMAIN-CONTAINING PROTEIN-RELATED"/>
    <property type="match status" value="1"/>
</dbReference>
<reference evidence="2" key="2">
    <citation type="submission" date="2020-03" db="EMBL/GenBank/DDBJ databases">
        <title>Walnut 2.0.</title>
        <authorList>
            <person name="Marrano A."/>
            <person name="Britton M."/>
            <person name="Zimin A.V."/>
            <person name="Zaini P.A."/>
            <person name="Workman R."/>
            <person name="Puiu D."/>
            <person name="Bianco L."/>
            <person name="Allen B.J."/>
            <person name="Troggio M."/>
            <person name="Leslie C.A."/>
            <person name="Timp W."/>
            <person name="Dendekar A."/>
            <person name="Salzberg S.L."/>
            <person name="Neale D.B."/>
        </authorList>
    </citation>
    <scope>NUCLEOTIDE SEQUENCE</scope>
    <source>
        <tissue evidence="2">Leaves</tissue>
    </source>
</reference>
<dbReference type="Gramene" id="Jr07_23770_p1">
    <property type="protein sequence ID" value="cds.Jr07_23770_p1"/>
    <property type="gene ID" value="Jr07_23770"/>
</dbReference>
<evidence type="ECO:0000259" key="1">
    <source>
        <dbReference type="PROSITE" id="PS50878"/>
    </source>
</evidence>
<gene>
    <name evidence="2" type="ORF">F2P56_015954</name>
</gene>
<dbReference type="CDD" id="cd01650">
    <property type="entry name" value="RT_nLTR_like"/>
    <property type="match status" value="1"/>
</dbReference>